<evidence type="ECO:0000313" key="4">
    <source>
        <dbReference type="Proteomes" id="UP000037136"/>
    </source>
</evidence>
<evidence type="ECO:0000313" key="3">
    <source>
        <dbReference type="EMBL" id="PFH60693.1"/>
    </source>
</evidence>
<dbReference type="InterPro" id="IPR018200">
    <property type="entry name" value="USP_CS"/>
</dbReference>
<comment type="caution">
    <text evidence="3">The sequence shown here is derived from an EMBL/GenBank/DDBJ whole genome shotgun (WGS) entry which is preliminary data.</text>
</comment>
<dbReference type="OrthoDB" id="420187at2759"/>
<feature type="compositionally biased region" description="Low complexity" evidence="1">
    <location>
        <begin position="182"/>
        <end position="192"/>
    </location>
</feature>
<dbReference type="CDD" id="cd02659">
    <property type="entry name" value="peptidase_C19C"/>
    <property type="match status" value="1"/>
</dbReference>
<evidence type="ECO:0000259" key="2">
    <source>
        <dbReference type="PROSITE" id="PS50235"/>
    </source>
</evidence>
<dbReference type="GO" id="GO:0016579">
    <property type="term" value="P:protein deubiquitination"/>
    <property type="evidence" value="ECO:0007669"/>
    <property type="project" value="InterPro"/>
</dbReference>
<dbReference type="InterPro" id="IPR016024">
    <property type="entry name" value="ARM-type_fold"/>
</dbReference>
<dbReference type="InterPro" id="IPR050164">
    <property type="entry name" value="Peptidase_C19"/>
</dbReference>
<dbReference type="Proteomes" id="UP000037136">
    <property type="component" value="Unassembled WGS sequence"/>
</dbReference>
<name>A0A2A9PII0_OPHUN</name>
<dbReference type="Pfam" id="PF12030">
    <property type="entry name" value="DUF3517"/>
    <property type="match status" value="1"/>
</dbReference>
<dbReference type="FunFam" id="3.90.70.10:FF:000136">
    <property type="entry name" value="Ubiquitin C-terminal hydrolase, putative"/>
    <property type="match status" value="1"/>
</dbReference>
<dbReference type="SUPFAM" id="SSF48371">
    <property type="entry name" value="ARM repeat"/>
    <property type="match status" value="1"/>
</dbReference>
<feature type="compositionally biased region" description="Low complexity" evidence="1">
    <location>
        <begin position="153"/>
        <end position="170"/>
    </location>
</feature>
<dbReference type="EMBL" id="LAZP02000113">
    <property type="protein sequence ID" value="PFH60693.1"/>
    <property type="molecule type" value="Genomic_DNA"/>
</dbReference>
<dbReference type="InterPro" id="IPR038765">
    <property type="entry name" value="Papain-like_cys_pep_sf"/>
</dbReference>
<dbReference type="PANTHER" id="PTHR24006:SF827">
    <property type="entry name" value="UBIQUITIN CARBOXYL-TERMINAL HYDROLASE 34"/>
    <property type="match status" value="1"/>
</dbReference>
<feature type="region of interest" description="Disordered" evidence="1">
    <location>
        <begin position="1"/>
        <end position="205"/>
    </location>
</feature>
<dbReference type="Pfam" id="PF00443">
    <property type="entry name" value="UCH"/>
    <property type="match status" value="1"/>
</dbReference>
<organism evidence="3 4">
    <name type="scientific">Ophiocordyceps unilateralis</name>
    <name type="common">Zombie-ant fungus</name>
    <name type="synonym">Torrubia unilateralis</name>
    <dbReference type="NCBI Taxonomy" id="268505"/>
    <lineage>
        <taxon>Eukaryota</taxon>
        <taxon>Fungi</taxon>
        <taxon>Dikarya</taxon>
        <taxon>Ascomycota</taxon>
        <taxon>Pezizomycotina</taxon>
        <taxon>Sordariomycetes</taxon>
        <taxon>Hypocreomycetidae</taxon>
        <taxon>Hypocreales</taxon>
        <taxon>Ophiocordycipitaceae</taxon>
        <taxon>Ophiocordyceps</taxon>
    </lineage>
</organism>
<dbReference type="Gene3D" id="3.90.70.10">
    <property type="entry name" value="Cysteine proteinases"/>
    <property type="match status" value="1"/>
</dbReference>
<dbReference type="GO" id="GO:0005634">
    <property type="term" value="C:nucleus"/>
    <property type="evidence" value="ECO:0007669"/>
    <property type="project" value="TreeGrafter"/>
</dbReference>
<reference evidence="3 4" key="2">
    <citation type="journal article" date="2017" name="Sci. Rep.">
        <title>Ant-infecting Ophiocordyceps genomes reveal a high diversity of potential behavioral manipulation genes and a possible major role for enterotoxins.</title>
        <authorList>
            <person name="de Bekker C."/>
            <person name="Ohm R.A."/>
            <person name="Evans H.C."/>
            <person name="Brachmann A."/>
            <person name="Hughes D.P."/>
        </authorList>
    </citation>
    <scope>NUCLEOTIDE SEQUENCE [LARGE SCALE GENOMIC DNA]</scope>
    <source>
        <strain evidence="3 4">SC16a</strain>
    </source>
</reference>
<protein>
    <recommendedName>
        <fullName evidence="2">USP domain-containing protein</fullName>
    </recommendedName>
</protein>
<accession>A0A2A9PII0</accession>
<dbReference type="InterPro" id="IPR001394">
    <property type="entry name" value="Peptidase_C19_UCH"/>
</dbReference>
<reference evidence="3 4" key="1">
    <citation type="journal article" date="2015" name="BMC Genomics">
        <title>Gene expression during zombie ant biting behavior reflects the complexity underlying fungal parasitic behavioral manipulation.</title>
        <authorList>
            <person name="de Bekker C."/>
            <person name="Ohm R.A."/>
            <person name="Loreto R.G."/>
            <person name="Sebastian A."/>
            <person name="Albert I."/>
            <person name="Merrow M."/>
            <person name="Brachmann A."/>
            <person name="Hughes D.P."/>
        </authorList>
    </citation>
    <scope>NUCLEOTIDE SEQUENCE [LARGE SCALE GENOMIC DNA]</scope>
    <source>
        <strain evidence="3 4">SC16a</strain>
    </source>
</reference>
<dbReference type="GO" id="GO:0004843">
    <property type="term" value="F:cysteine-type deubiquitinase activity"/>
    <property type="evidence" value="ECO:0007669"/>
    <property type="project" value="InterPro"/>
</dbReference>
<dbReference type="InterPro" id="IPR021905">
    <property type="entry name" value="DUF3517"/>
</dbReference>
<dbReference type="PANTHER" id="PTHR24006">
    <property type="entry name" value="UBIQUITIN CARBOXYL-TERMINAL HYDROLASE"/>
    <property type="match status" value="1"/>
</dbReference>
<gene>
    <name evidence="3" type="ORF">XA68_10531</name>
</gene>
<proteinExistence type="predicted"/>
<dbReference type="PROSITE" id="PS00973">
    <property type="entry name" value="USP_2"/>
    <property type="match status" value="1"/>
</dbReference>
<keyword evidence="4" id="KW-1185">Reference proteome</keyword>
<sequence length="2603" mass="290832">MRAGSLYPTPRTSSGRRPVARQAAVRTAFQMDPASTPSTLPEHIDEAASPEPSVTRPNPFDDDDISSRKRRRTSVSGSPAAPLEPANSLLDSSSLAGPVSADAMTIDDSPEEPRTPDQGHFQETPVVDPPSSKVTINIRKRNGSASPTAALVSSLAPSNAKPSSSASPAPEEVAMEDVREPSSASRRSSSLSTTPPIEIVADSDGGGPVLDDMAISTSNQPVEPNLLIFDPILQFPYLESGESLSDTLQRLAHYLSTTAKPVDALIILQVADWLGDYLQYARHTDADAVLASRRTYQNFWFSFPDCVVAVTSRRAELLRLFALRDAILKLYSGFAELTACFVVLDCLAIRDAEATSTPSDRRAPYLLAPVYLQQLQGIIGPHGLYPHVGGDGSASVVWSHSELESHIMNRFQAVPGGSVKSLLQLGTALVRLMAHFPRMVDNIAPVSQVLAACMKDAQRVIRLGQDAVPQAMERLEHGHEAWGVLSRALAATIDKQVTSLSSDQAAASILALTDILKISLQSHHQHAVEMLEEQRKKYPTVPPNFIQEAIAWQWKVDVLERLIRSSQMQLRVMAVTTMCNHLVSLWKRLCDGGEMFSTEFLEHLASYLLQTGLVDYILGANCHPEIIFESANIIGFLVVTRIYRSEHTDHVWHVITSSQDPRVVEALTRMMMGITNLFDNDGLLQLCNKFGPLPVERITPPLRLLLENILSEMMAKSQADQSTLSFHPYGLCLRLLRESSVCATGSQVVDPEMQLVAMQKFRELLGHGPDAEGRRELYLSCINDISAKSATTLGSLWCLSMAIRHATVDQMQLLTEQHDLAKLIIEELEHAGEAGRAAGVFPVLSGKSNQPRRDFVTNLIQLQPAAINNELGKRLWDALVGPRSTCLDDRKAGWHVISSVARKASSPNPFLQTCFSEHLPKLSAAYFCEGTLEFVKERLVQFFVEESREFVFDDAATIARSGIEQLWRIILEAADPLLVGQAISILAVEIYLESNAIGSYPLHRARQVHLALVVRCLRQLKETATRLKQFGGESTSGDDEPMVIVASNEEMRQQELIFARSLQLLRFFLEKYQTKPIYAVADLRSFMSGLPEQIRGDSAQLKYQSFDIGRETDIMPLKIGRLNTVSSLLATIKAETGFDNYRVYYRGHQLLPTKRDICRSLQDLDIQDGFILVKREENYSASPSRIKPGSLPLEVEILAHFPELWEYLGMDDKTAEQIYDFVVKLPADGYIMSRFDTDSTSYKDLFLSGQPFRSLYALHALAEYVDAASGAATGSSLASASPTSSHEEALRRALHLVVQALSDPSVLEGTTDRLQIRLASALMQKFVALVSGVYCSKTWLVAGRIAAPVPERFVEILGNALDHAHDEALPLISSTCNAILLVSNLNANFWIKVTQGDVFRNLLQKLVLLDPRRAVRSAATQLIEVSIEAQGQAWQLRTPEAPVTEVGEPFALARYLWPIVSDLLPEAVRLPVQCEEFFNLLKILISLMSTALPRQMQLDQLMGHMSSLLLQHSSTEDVSQQSPYDPVVGGLASAMHLCLQIDASLLASTTLPKDLAHKLMWRHLFPRDFTDGATSVPRVVLNSETRAKLYDIVTRIVKHDGRQFEQLLQLLNDLVPFYSDDCDDPYRYDLPFQFERSKAMRSSCGYVGLRNLSNTCYLNSLLTQLYMNTGFRRFMLSAPSRGPDGPEQLLFHTQRVFGFMQESYRRFVDPSELVGSIKTYEDTVIDIHNQMDVDEFYSLLFDRWEGELLQSEDKRILRSFYGGQLVQQVKSNECEHISERLEPFAAIQCDIKGKSTLQESLQAYVDGEIMEGDNKYKCSTCDRHVDAVKRACLKDVPDNVIFHLKRFDFNLRTLQRSKINDYFSFSSTIDLRPYTIEHLGEASSAAEEDLFELVGILVHSGTAESGHYYSYIKERPSSAGKESWVEFNDDVVTPWDPSLMASSTFGGPDNRPVYETNGIMYDKSYSAYMLFYQRVSSLKAEQEAMVAQQLTSPLQVDMPPRMRERIASENTVILRRHCLFDPGHAIFVQNCITRARFLDERPADDGSVAAEAGEASHDLQNVAMEMAISHLDQIITRTKDSPSFGTFSNILRAAATNCPRCALALYNYFDSRHAAFRTLVQRHPEQQVRAFAGDVFIRAVRTIAERLPHLYQRDSPVIDSSENASDEYGDLEVDSEHSVMEGAVVLFNYLWGFFQIHLRSWDEYFGTILAFAKLGDREVGLLLCEEYLSKLLRIVAADTVMDLAPNYARMLNNVLRRVNTRPPSYAAILSLIDYLLANLYPVLGSEVIIEQATDRLGLEVPFPWTSDEVHMIHQYPEQPSASLFVEKLVSIDQAWDTTDDILTRLLSTGDHMDIRMFNALRRCIQGELSTQPMDAFLRAAGRYVECSQSAERVNAMMLHVAEQARGLQNTEGIAFLNLVKVALVSEKPDKQLARLRRRSSIAAIPEWGPHLLVYPDAHTRREAELLLDNELFQPAASKEAIASKDRLEKVIRKLGLACLKYLRDTHVKRRSRIERDAAWSILRVVSKCAPGFDGGSDGSLSVDDIEFTEIQGEIMDPLRRLMVDEVEDDASDWDDSCASSEPMDANIGVPVQTMNELHDTDLI</sequence>
<dbReference type="PROSITE" id="PS50235">
    <property type="entry name" value="USP_3"/>
    <property type="match status" value="1"/>
</dbReference>
<dbReference type="InterPro" id="IPR028889">
    <property type="entry name" value="USP"/>
</dbReference>
<evidence type="ECO:0000256" key="1">
    <source>
        <dbReference type="SAM" id="MobiDB-lite"/>
    </source>
</evidence>
<dbReference type="GO" id="GO:0005829">
    <property type="term" value="C:cytosol"/>
    <property type="evidence" value="ECO:0007669"/>
    <property type="project" value="TreeGrafter"/>
</dbReference>
<dbReference type="STRING" id="268505.A0A2A9PII0"/>
<feature type="domain" description="USP" evidence="2">
    <location>
        <begin position="1647"/>
        <end position="1975"/>
    </location>
</feature>
<dbReference type="SUPFAM" id="SSF54001">
    <property type="entry name" value="Cysteine proteinases"/>
    <property type="match status" value="1"/>
</dbReference>